<protein>
    <submittedName>
        <fullName evidence="1">Uncharacterized protein</fullName>
    </submittedName>
</protein>
<evidence type="ECO:0000313" key="1">
    <source>
        <dbReference type="EMBL" id="KAK3080446.1"/>
    </source>
</evidence>
<organism evidence="1 2">
    <name type="scientific">Coniosporium uncinatum</name>
    <dbReference type="NCBI Taxonomy" id="93489"/>
    <lineage>
        <taxon>Eukaryota</taxon>
        <taxon>Fungi</taxon>
        <taxon>Dikarya</taxon>
        <taxon>Ascomycota</taxon>
        <taxon>Pezizomycotina</taxon>
        <taxon>Dothideomycetes</taxon>
        <taxon>Dothideomycetes incertae sedis</taxon>
        <taxon>Coniosporium</taxon>
    </lineage>
</organism>
<sequence>MTSGRPSRDRQKSAEMAQRAALRRNSTLLSRHTEAWEPPPLFQAYPQAIKHAVMQAPHALPVKHNRHMNSLQEMIGSQLDLTSPNSGRQSSLSNHRVSTHSVGGNAKIFILTTSGHVLQYAADGAADRLPERCLQLSKASAAFASDLVPGKHWVLQIAQSINASDGLPARHQPRSLLSRLRMPSPTSKKESNHILLVCETPEEMDGWMKTVRHTIGLLGGERIEETPRPSHDRDANLKKEPEVKPTHRFQVLRDPKKVTNLPVRNSMIRSTDVRLREINESPQTRPAIPQVESIPPLGRNHVSQRQSTEAPSVATTLRSNDQSTLDRLREDSNRLSLASSKTSDTGTPGLTTSRDTSPTPSEPQSDYLPKLDLEPLHESSKFRSYTRTAPAANSRQSVMQSSLTKQPHPSMRTSETVTRTQRHSTYSAITHERPRPLQPRSVSAMSNRESLKRDISPANFRPLHNQRSMENKPLPAVPGEVRTDFPRRQSSTVPDQTRPSQPTDKRDPARKPYFRPVPIRIPDEAIPRRLSSMPNPLPTTISEGHRTPTVELESLSFPAQLQALPEQQPKSKPTGLRRPASMQIRTDRTPFVSSSREYARMRSATPTSIPEGPLATYSARPALRTQSSMPLLSANGPPSHPPPSMPLPVPPTCY</sequence>
<accession>A0ACC3DUI7</accession>
<evidence type="ECO:0000313" key="2">
    <source>
        <dbReference type="Proteomes" id="UP001186974"/>
    </source>
</evidence>
<gene>
    <name evidence="1" type="ORF">LTS18_001314</name>
</gene>
<name>A0ACC3DUI7_9PEZI</name>
<reference evidence="1" key="1">
    <citation type="submission" date="2024-09" db="EMBL/GenBank/DDBJ databases">
        <title>Black Yeasts Isolated from many extreme environments.</title>
        <authorList>
            <person name="Coleine C."/>
            <person name="Stajich J.E."/>
            <person name="Selbmann L."/>
        </authorList>
    </citation>
    <scope>NUCLEOTIDE SEQUENCE</scope>
    <source>
        <strain evidence="1">CCFEE 5737</strain>
    </source>
</reference>
<keyword evidence="2" id="KW-1185">Reference proteome</keyword>
<dbReference type="Proteomes" id="UP001186974">
    <property type="component" value="Unassembled WGS sequence"/>
</dbReference>
<comment type="caution">
    <text evidence="1">The sequence shown here is derived from an EMBL/GenBank/DDBJ whole genome shotgun (WGS) entry which is preliminary data.</text>
</comment>
<proteinExistence type="predicted"/>
<dbReference type="EMBL" id="JAWDJW010000562">
    <property type="protein sequence ID" value="KAK3080446.1"/>
    <property type="molecule type" value="Genomic_DNA"/>
</dbReference>